<comment type="caution">
    <text evidence="1">The sequence shown here is derived from an EMBL/GenBank/DDBJ whole genome shotgun (WGS) entry which is preliminary data.</text>
</comment>
<organism evidence="1 2">
    <name type="scientific">Agrobacterium arsenijevicii</name>
    <dbReference type="NCBI Taxonomy" id="1585697"/>
    <lineage>
        <taxon>Bacteria</taxon>
        <taxon>Pseudomonadati</taxon>
        <taxon>Pseudomonadota</taxon>
        <taxon>Alphaproteobacteria</taxon>
        <taxon>Hyphomicrobiales</taxon>
        <taxon>Rhizobiaceae</taxon>
        <taxon>Rhizobium/Agrobacterium group</taxon>
        <taxon>Agrobacterium</taxon>
    </lineage>
</organism>
<name>A0ABR5DC46_9HYPH</name>
<dbReference type="Proteomes" id="UP000032564">
    <property type="component" value="Unassembled WGS sequence"/>
</dbReference>
<reference evidence="1 2" key="1">
    <citation type="submission" date="2014-12" db="EMBL/GenBank/DDBJ databases">
        <authorList>
            <person name="Kuzmanovic N."/>
            <person name="Pulawska J."/>
            <person name="Obradovic A."/>
        </authorList>
    </citation>
    <scope>NUCLEOTIDE SEQUENCE [LARGE SCALE GENOMIC DNA]</scope>
    <source>
        <strain evidence="1 2">KFB 330</strain>
    </source>
</reference>
<keyword evidence="2" id="KW-1185">Reference proteome</keyword>
<gene>
    <name evidence="1" type="ORF">RP75_05965</name>
</gene>
<sequence>MWVICNHVMTVRLTRLERYIGPNGLYVPRVSKDDFNSILDAVMNGMTVLRDRSDHKKNVAVDAMSIQHEAILSALKAQHETEIETHAYALLEEKTKPASSDC</sequence>
<proteinExistence type="predicted"/>
<protein>
    <submittedName>
        <fullName evidence="1">Uncharacterized protein</fullName>
    </submittedName>
</protein>
<dbReference type="EMBL" id="JWIT01000003">
    <property type="protein sequence ID" value="KJF74636.1"/>
    <property type="molecule type" value="Genomic_DNA"/>
</dbReference>
<evidence type="ECO:0000313" key="1">
    <source>
        <dbReference type="EMBL" id="KJF74636.1"/>
    </source>
</evidence>
<evidence type="ECO:0000313" key="2">
    <source>
        <dbReference type="Proteomes" id="UP000032564"/>
    </source>
</evidence>
<accession>A0ABR5DC46</accession>